<keyword evidence="1" id="KW-0472">Membrane</keyword>
<dbReference type="EMBL" id="VSSQ01004777">
    <property type="protein sequence ID" value="MPM26602.1"/>
    <property type="molecule type" value="Genomic_DNA"/>
</dbReference>
<evidence type="ECO:0008006" key="3">
    <source>
        <dbReference type="Google" id="ProtNLM"/>
    </source>
</evidence>
<keyword evidence="1" id="KW-0812">Transmembrane</keyword>
<reference evidence="2" key="1">
    <citation type="submission" date="2019-08" db="EMBL/GenBank/DDBJ databases">
        <authorList>
            <person name="Kucharzyk K."/>
            <person name="Murdoch R.W."/>
            <person name="Higgins S."/>
            <person name="Loffler F."/>
        </authorList>
    </citation>
    <scope>NUCLEOTIDE SEQUENCE</scope>
</reference>
<comment type="caution">
    <text evidence="2">The sequence shown here is derived from an EMBL/GenBank/DDBJ whole genome shotgun (WGS) entry which is preliminary data.</text>
</comment>
<dbReference type="Pfam" id="PF14208">
    <property type="entry name" value="DUF4320"/>
    <property type="match status" value="1"/>
</dbReference>
<gene>
    <name evidence="2" type="ORF">SDC9_73106</name>
</gene>
<keyword evidence="1" id="KW-1133">Transmembrane helix</keyword>
<organism evidence="2">
    <name type="scientific">bioreactor metagenome</name>
    <dbReference type="NCBI Taxonomy" id="1076179"/>
    <lineage>
        <taxon>unclassified sequences</taxon>
        <taxon>metagenomes</taxon>
        <taxon>ecological metagenomes</taxon>
    </lineage>
</organism>
<evidence type="ECO:0000313" key="2">
    <source>
        <dbReference type="EMBL" id="MPM26602.1"/>
    </source>
</evidence>
<protein>
    <recommendedName>
        <fullName evidence="3">DUF4320 family protein</fullName>
    </recommendedName>
</protein>
<dbReference type="AlphaFoldDB" id="A0A644YD82"/>
<name>A0A644YD82_9ZZZZ</name>
<accession>A0A644YD82</accession>
<evidence type="ECO:0000256" key="1">
    <source>
        <dbReference type="SAM" id="Phobius"/>
    </source>
</evidence>
<proteinExistence type="predicted"/>
<sequence length="141" mass="15658">MRKRFIRDQTAEGYIDVAITVLIVFTLMASLMALFPIFTAQQSLNQTARYMARTVELYGKADDATLSSVTEDGDFTVPDSVDVETQWHDVSQRTIQLKTQFTVTIAKTVPIVILSPALGDPLVINVRISASANGISEVYWK</sequence>
<feature type="transmembrane region" description="Helical" evidence="1">
    <location>
        <begin position="12"/>
        <end position="38"/>
    </location>
</feature>
<dbReference type="InterPro" id="IPR025469">
    <property type="entry name" value="DUF4320"/>
</dbReference>